<feature type="non-terminal residue" evidence="1">
    <location>
        <position position="1"/>
    </location>
</feature>
<name>A0A699TAS7_TANCI</name>
<evidence type="ECO:0000313" key="1">
    <source>
        <dbReference type="EMBL" id="GFD06950.1"/>
    </source>
</evidence>
<accession>A0A699TAS7</accession>
<reference evidence="1" key="1">
    <citation type="journal article" date="2019" name="Sci. Rep.">
        <title>Draft genome of Tanacetum cinerariifolium, the natural source of mosquito coil.</title>
        <authorList>
            <person name="Yamashiro T."/>
            <person name="Shiraishi A."/>
            <person name="Satake H."/>
            <person name="Nakayama K."/>
        </authorList>
    </citation>
    <scope>NUCLEOTIDE SEQUENCE</scope>
</reference>
<gene>
    <name evidence="1" type="ORF">Tci_878919</name>
</gene>
<protein>
    <submittedName>
        <fullName evidence="1">Uncharacterized protein</fullName>
    </submittedName>
</protein>
<organism evidence="1">
    <name type="scientific">Tanacetum cinerariifolium</name>
    <name type="common">Dalmatian daisy</name>
    <name type="synonym">Chrysanthemum cinerariifolium</name>
    <dbReference type="NCBI Taxonomy" id="118510"/>
    <lineage>
        <taxon>Eukaryota</taxon>
        <taxon>Viridiplantae</taxon>
        <taxon>Streptophyta</taxon>
        <taxon>Embryophyta</taxon>
        <taxon>Tracheophyta</taxon>
        <taxon>Spermatophyta</taxon>
        <taxon>Magnoliopsida</taxon>
        <taxon>eudicotyledons</taxon>
        <taxon>Gunneridae</taxon>
        <taxon>Pentapetalae</taxon>
        <taxon>asterids</taxon>
        <taxon>campanulids</taxon>
        <taxon>Asterales</taxon>
        <taxon>Asteraceae</taxon>
        <taxon>Asteroideae</taxon>
        <taxon>Anthemideae</taxon>
        <taxon>Anthemidinae</taxon>
        <taxon>Tanacetum</taxon>
    </lineage>
</organism>
<sequence>AITLYQPSKLLVDLREDLPEIDLREMGAQYEEVQQ</sequence>
<proteinExistence type="predicted"/>
<comment type="caution">
    <text evidence="1">The sequence shown here is derived from an EMBL/GenBank/DDBJ whole genome shotgun (WGS) entry which is preliminary data.</text>
</comment>
<dbReference type="EMBL" id="BKCJ011228391">
    <property type="protein sequence ID" value="GFD06950.1"/>
    <property type="molecule type" value="Genomic_DNA"/>
</dbReference>
<dbReference type="AlphaFoldDB" id="A0A699TAS7"/>